<protein>
    <submittedName>
        <fullName evidence="1">Uncharacterized protein</fullName>
    </submittedName>
</protein>
<dbReference type="Pfam" id="PF19927">
    <property type="entry name" value="DUF6390"/>
    <property type="match status" value="1"/>
</dbReference>
<comment type="caution">
    <text evidence="1">The sequence shown here is derived from an EMBL/GenBank/DDBJ whole genome shotgun (WGS) entry which is preliminary data.</text>
</comment>
<evidence type="ECO:0000313" key="2">
    <source>
        <dbReference type="Proteomes" id="UP000526033"/>
    </source>
</evidence>
<organism evidence="1 2">
    <name type="scientific">candidate division WWE3 bacterium</name>
    <dbReference type="NCBI Taxonomy" id="2053526"/>
    <lineage>
        <taxon>Bacteria</taxon>
        <taxon>Katanobacteria</taxon>
    </lineage>
</organism>
<dbReference type="EMBL" id="JAAZNL010000007">
    <property type="protein sequence ID" value="NMB69735.1"/>
    <property type="molecule type" value="Genomic_DNA"/>
</dbReference>
<evidence type="ECO:0000313" key="1">
    <source>
        <dbReference type="EMBL" id="NMB69735.1"/>
    </source>
</evidence>
<gene>
    <name evidence="1" type="ORF">GYA27_00835</name>
</gene>
<dbReference type="Proteomes" id="UP000526033">
    <property type="component" value="Unassembled WGS sequence"/>
</dbReference>
<reference evidence="1 2" key="1">
    <citation type="journal article" date="2020" name="Biotechnol. Biofuels">
        <title>New insights from the biogas microbiome by comprehensive genome-resolved metagenomics of nearly 1600 species originating from multiple anaerobic digesters.</title>
        <authorList>
            <person name="Campanaro S."/>
            <person name="Treu L."/>
            <person name="Rodriguez-R L.M."/>
            <person name="Kovalovszki A."/>
            <person name="Ziels R.M."/>
            <person name="Maus I."/>
            <person name="Zhu X."/>
            <person name="Kougias P.G."/>
            <person name="Basile A."/>
            <person name="Luo G."/>
            <person name="Schluter A."/>
            <person name="Konstantinidis K.T."/>
            <person name="Angelidaki I."/>
        </authorList>
    </citation>
    <scope>NUCLEOTIDE SEQUENCE [LARGE SCALE GENOMIC DNA]</scope>
    <source>
        <strain evidence="1">AS27yjCOA_165</strain>
    </source>
</reference>
<name>A0A7X9DJP6_UNCKA</name>
<sequence>MTRTESLQLLSRYSLPPNSLGYCGKGSAPEKFKLCIIDGICDGIEEELTHFIVLHPYLKTISALSKKDKFDYEVGECFWLGNDLINSATIEHYELLLNNFIAQGIPDSFVKELRQKKPKQFIPFHLFQVLHVGVGKSSGAVPFNLETINNCMIRWGRVTSIENNFLTADLNSVEIFENKYRLTKIPYRGEFNSKLVPNLKVGDTISIHWGVVNKILTEKEEQNLSYWSQKTVETVEID</sequence>
<dbReference type="AlphaFoldDB" id="A0A7X9DJP6"/>
<proteinExistence type="predicted"/>
<dbReference type="InterPro" id="IPR045660">
    <property type="entry name" value="DUF6390"/>
</dbReference>
<accession>A0A7X9DJP6</accession>